<sequence length="133" mass="14338">MSAVCPNTPPHDDAPPADTPTPFLHRHGPLLASMAIIATVVVWGLAAPAALDRFFGGALASITRNFGWLYLWVVLGLVLLALFLAASRYGDLKLGDEDDEPEFSVGAWSRCCSPRAWASGWCSGVWPNRSRTT</sequence>
<dbReference type="PANTHER" id="PTHR30047:SF7">
    <property type="entry name" value="HIGH-AFFINITY CHOLINE TRANSPORT PROTEIN"/>
    <property type="match status" value="1"/>
</dbReference>
<reference evidence="9 10" key="1">
    <citation type="submission" date="2018-06" db="EMBL/GenBank/DDBJ databases">
        <title>Genomic Encyclopedia of Type Strains, Phase III (KMG-III): the genomes of soil and plant-associated and newly described type strains.</title>
        <authorList>
            <person name="Whitman W."/>
        </authorList>
    </citation>
    <scope>NUCLEOTIDE SEQUENCE [LARGE SCALE GENOMIC DNA]</scope>
    <source>
        <strain evidence="9 10">CECT 7646</strain>
    </source>
</reference>
<dbReference type="Pfam" id="PF02028">
    <property type="entry name" value="BCCT"/>
    <property type="match status" value="1"/>
</dbReference>
<gene>
    <name evidence="9" type="ORF">DFQ15_11420</name>
</gene>
<keyword evidence="6 8" id="KW-1133">Transmembrane helix</keyword>
<comment type="subcellular location">
    <subcellularLocation>
        <location evidence="1">Cell membrane</location>
        <topology evidence="1">Multi-pass membrane protein</topology>
    </subcellularLocation>
</comment>
<keyword evidence="5 8" id="KW-0812">Transmembrane</keyword>
<dbReference type="PANTHER" id="PTHR30047">
    <property type="entry name" value="HIGH-AFFINITY CHOLINE TRANSPORT PROTEIN-RELATED"/>
    <property type="match status" value="1"/>
</dbReference>
<feature type="transmembrane region" description="Helical" evidence="8">
    <location>
        <begin position="69"/>
        <end position="86"/>
    </location>
</feature>
<dbReference type="Proteomes" id="UP000247540">
    <property type="component" value="Unassembled WGS sequence"/>
</dbReference>
<keyword evidence="7 8" id="KW-0472">Membrane</keyword>
<comment type="caution">
    <text evidence="9">The sequence shown here is derived from an EMBL/GenBank/DDBJ whole genome shotgun (WGS) entry which is preliminary data.</text>
</comment>
<accession>A0A318SFQ7</accession>
<dbReference type="EMBL" id="QJTC01000014">
    <property type="protein sequence ID" value="PYE76235.1"/>
    <property type="molecule type" value="Genomic_DNA"/>
</dbReference>
<evidence type="ECO:0000313" key="9">
    <source>
        <dbReference type="EMBL" id="PYE76235.1"/>
    </source>
</evidence>
<keyword evidence="3" id="KW-0813">Transport</keyword>
<dbReference type="GO" id="GO:0022857">
    <property type="term" value="F:transmembrane transporter activity"/>
    <property type="evidence" value="ECO:0007669"/>
    <property type="project" value="InterPro"/>
</dbReference>
<evidence type="ECO:0000256" key="4">
    <source>
        <dbReference type="ARBA" id="ARBA00022475"/>
    </source>
</evidence>
<keyword evidence="10" id="KW-1185">Reference proteome</keyword>
<evidence type="ECO:0000256" key="8">
    <source>
        <dbReference type="SAM" id="Phobius"/>
    </source>
</evidence>
<keyword evidence="4" id="KW-1003">Cell membrane</keyword>
<dbReference type="GO" id="GO:0005886">
    <property type="term" value="C:plasma membrane"/>
    <property type="evidence" value="ECO:0007669"/>
    <property type="project" value="UniProtKB-SubCell"/>
</dbReference>
<feature type="transmembrane region" description="Helical" evidence="8">
    <location>
        <begin position="30"/>
        <end position="49"/>
    </location>
</feature>
<proteinExistence type="inferred from homology"/>
<comment type="similarity">
    <text evidence="2">Belongs to the BCCT transporter (TC 2.A.15) family.</text>
</comment>
<evidence type="ECO:0000256" key="1">
    <source>
        <dbReference type="ARBA" id="ARBA00004651"/>
    </source>
</evidence>
<evidence type="ECO:0000256" key="5">
    <source>
        <dbReference type="ARBA" id="ARBA00022692"/>
    </source>
</evidence>
<evidence type="ECO:0000256" key="2">
    <source>
        <dbReference type="ARBA" id="ARBA00005658"/>
    </source>
</evidence>
<evidence type="ECO:0000313" key="10">
    <source>
        <dbReference type="Proteomes" id="UP000247540"/>
    </source>
</evidence>
<evidence type="ECO:0000256" key="3">
    <source>
        <dbReference type="ARBA" id="ARBA00022448"/>
    </source>
</evidence>
<protein>
    <submittedName>
        <fullName evidence="9">BCCT, betaine/carnitine/choline family transporter</fullName>
    </submittedName>
</protein>
<name>A0A318SFQ7_9BURK</name>
<evidence type="ECO:0000256" key="7">
    <source>
        <dbReference type="ARBA" id="ARBA00023136"/>
    </source>
</evidence>
<evidence type="ECO:0000256" key="6">
    <source>
        <dbReference type="ARBA" id="ARBA00022989"/>
    </source>
</evidence>
<dbReference type="AlphaFoldDB" id="A0A318SFQ7"/>
<dbReference type="InterPro" id="IPR000060">
    <property type="entry name" value="BCCT_transptr"/>
</dbReference>
<organism evidence="9 10">
    <name type="scientific">Xylophilus ampelinus</name>
    <dbReference type="NCBI Taxonomy" id="54067"/>
    <lineage>
        <taxon>Bacteria</taxon>
        <taxon>Pseudomonadati</taxon>
        <taxon>Pseudomonadota</taxon>
        <taxon>Betaproteobacteria</taxon>
        <taxon>Burkholderiales</taxon>
        <taxon>Xylophilus</taxon>
    </lineage>
</organism>